<feature type="domain" description="NAD-dependent epimerase/dehydratase" evidence="5">
    <location>
        <begin position="5"/>
        <end position="227"/>
    </location>
</feature>
<dbReference type="Pfam" id="PF01370">
    <property type="entry name" value="Epimerase"/>
    <property type="match status" value="1"/>
</dbReference>
<evidence type="ECO:0000256" key="2">
    <source>
        <dbReference type="ARBA" id="ARBA00022793"/>
    </source>
</evidence>
<dbReference type="AlphaFoldDB" id="A0A087RM40"/>
<keyword evidence="7" id="KW-1185">Reference proteome</keyword>
<protein>
    <submittedName>
        <fullName evidence="6">UDP-glucose 4-epimerase protein</fullName>
        <ecNumber evidence="6">5.1.3.2</ecNumber>
    </submittedName>
</protein>
<comment type="caution">
    <text evidence="6">The sequence shown here is derived from an EMBL/GenBank/DDBJ whole genome shotgun (WGS) entry which is preliminary data.</text>
</comment>
<organism evidence="6 7">
    <name type="scientific">Marine Group I thaumarchaeote SCGC AAA799-D11</name>
    <dbReference type="NCBI Taxonomy" id="1502291"/>
    <lineage>
        <taxon>Archaea</taxon>
        <taxon>Nitrososphaerota</taxon>
        <taxon>Marine Group I</taxon>
    </lineage>
</organism>
<comment type="cofactor">
    <cofactor evidence="1">
        <name>NAD(+)</name>
        <dbReference type="ChEBI" id="CHEBI:57540"/>
    </cofactor>
</comment>
<sequence length="313" mass="34902">MKKFLVTGGAGFVGSHLSECLTKDGNQVVVLDDFSNGSKENLANVNNVEIISGSVTNIPDEISQQTFDGIFHLATHPRSFSLTNPLKDVEVNAKGMLNILEIAKKQNIKVVFTSNSGICGKPDFIPVDETHKNKPSTPYDANKLVSEYYCKIYSEIYKTKSIIFRLATVYGPRQKVNLDLGWRPVVATLTRDVFEGRNPTIFGSGEQTRDLIYVSDVVNGLIAGMNSSIDNAEMFLLSTNVETSINQLLELIFEVVGKKTPIDHKPENLGDIPRMCLSFNKVKNTLDFEPEIDLKNGVENYFNWLKEITNSRK</sequence>
<keyword evidence="2" id="KW-0210">Decarboxylase</keyword>
<dbReference type="Proteomes" id="UP000029386">
    <property type="component" value="Unassembled WGS sequence"/>
</dbReference>
<evidence type="ECO:0000256" key="3">
    <source>
        <dbReference type="ARBA" id="ARBA00023027"/>
    </source>
</evidence>
<dbReference type="SUPFAM" id="SSF51735">
    <property type="entry name" value="NAD(P)-binding Rossmann-fold domains"/>
    <property type="match status" value="1"/>
</dbReference>
<dbReference type="InterPro" id="IPR044516">
    <property type="entry name" value="UXS-like"/>
</dbReference>
<dbReference type="EMBL" id="JOSY01000077">
    <property type="protein sequence ID" value="KFM14544.1"/>
    <property type="molecule type" value="Genomic_DNA"/>
</dbReference>
<keyword evidence="6" id="KW-0413">Isomerase</keyword>
<evidence type="ECO:0000313" key="6">
    <source>
        <dbReference type="EMBL" id="KFM14544.1"/>
    </source>
</evidence>
<dbReference type="GO" id="GO:0003978">
    <property type="term" value="F:UDP-glucose 4-epimerase activity"/>
    <property type="evidence" value="ECO:0007669"/>
    <property type="project" value="UniProtKB-EC"/>
</dbReference>
<name>A0A087RM40_9ARCH</name>
<dbReference type="PANTHER" id="PTHR43078:SF6">
    <property type="entry name" value="UDP-GLUCURONIC ACID DECARBOXYLASE 1"/>
    <property type="match status" value="1"/>
</dbReference>
<evidence type="ECO:0000256" key="4">
    <source>
        <dbReference type="ARBA" id="ARBA00023239"/>
    </source>
</evidence>
<dbReference type="GO" id="GO:0070403">
    <property type="term" value="F:NAD+ binding"/>
    <property type="evidence" value="ECO:0007669"/>
    <property type="project" value="InterPro"/>
</dbReference>
<dbReference type="GO" id="GO:0042732">
    <property type="term" value="P:D-xylose metabolic process"/>
    <property type="evidence" value="ECO:0007669"/>
    <property type="project" value="InterPro"/>
</dbReference>
<proteinExistence type="predicted"/>
<keyword evidence="3" id="KW-0520">NAD</keyword>
<evidence type="ECO:0000259" key="5">
    <source>
        <dbReference type="Pfam" id="PF01370"/>
    </source>
</evidence>
<keyword evidence="4" id="KW-0456">Lyase</keyword>
<dbReference type="InterPro" id="IPR036291">
    <property type="entry name" value="NAD(P)-bd_dom_sf"/>
</dbReference>
<accession>A0A087RM40</accession>
<evidence type="ECO:0000313" key="7">
    <source>
        <dbReference type="Proteomes" id="UP000029386"/>
    </source>
</evidence>
<dbReference type="PANTHER" id="PTHR43078">
    <property type="entry name" value="UDP-GLUCURONIC ACID DECARBOXYLASE-RELATED"/>
    <property type="match status" value="1"/>
</dbReference>
<evidence type="ECO:0000256" key="1">
    <source>
        <dbReference type="ARBA" id="ARBA00001911"/>
    </source>
</evidence>
<dbReference type="EC" id="5.1.3.2" evidence="6"/>
<reference evidence="6 7" key="1">
    <citation type="submission" date="2014-06" db="EMBL/GenBank/DDBJ databases">
        <authorList>
            <person name="Ngugi D.K."/>
            <person name="Blom J."/>
            <person name="Alam I."/>
            <person name="Rashid M."/>
            <person name="Baalawi W."/>
            <person name="Zhang G."/>
            <person name="Hikmawan T."/>
            <person name="Guan Y."/>
            <person name="Antunes A."/>
            <person name="Siam R."/>
            <person name="El-Dorry H."/>
            <person name="Bajic V."/>
            <person name="Stingl U."/>
        </authorList>
    </citation>
    <scope>NUCLEOTIDE SEQUENCE [LARGE SCALE GENOMIC DNA]</scope>
    <source>
        <strain evidence="6">SCGC AAA799-D11</strain>
    </source>
</reference>
<dbReference type="GO" id="GO:0048040">
    <property type="term" value="F:UDP-glucuronate decarboxylase activity"/>
    <property type="evidence" value="ECO:0007669"/>
    <property type="project" value="TreeGrafter"/>
</dbReference>
<gene>
    <name evidence="6" type="ORF">AAA799D11_01919</name>
</gene>
<dbReference type="Gene3D" id="3.40.50.720">
    <property type="entry name" value="NAD(P)-binding Rossmann-like Domain"/>
    <property type="match status" value="1"/>
</dbReference>
<dbReference type="GO" id="GO:0005737">
    <property type="term" value="C:cytoplasm"/>
    <property type="evidence" value="ECO:0007669"/>
    <property type="project" value="TreeGrafter"/>
</dbReference>
<dbReference type="STRING" id="1502291.AAA799D11_01919"/>
<dbReference type="InterPro" id="IPR001509">
    <property type="entry name" value="Epimerase_deHydtase"/>
</dbReference>